<dbReference type="SUPFAM" id="SSF51126">
    <property type="entry name" value="Pectin lyase-like"/>
    <property type="match status" value="1"/>
</dbReference>
<gene>
    <name evidence="2" type="ORF">KQP59_20770</name>
</gene>
<dbReference type="CDD" id="cd00063">
    <property type="entry name" value="FN3"/>
    <property type="match status" value="1"/>
</dbReference>
<proteinExistence type="predicted"/>
<dbReference type="RefSeq" id="WP_132060050.1">
    <property type="nucleotide sequence ID" value="NZ_BAABZI010000001.1"/>
</dbReference>
<organism evidence="2 3">
    <name type="scientific">Bacteroides thetaiotaomicron</name>
    <dbReference type="NCBI Taxonomy" id="818"/>
    <lineage>
        <taxon>Bacteria</taxon>
        <taxon>Pseudomonadati</taxon>
        <taxon>Bacteroidota</taxon>
        <taxon>Bacteroidia</taxon>
        <taxon>Bacteroidales</taxon>
        <taxon>Bacteroidaceae</taxon>
        <taxon>Bacteroides</taxon>
    </lineage>
</organism>
<dbReference type="Pfam" id="PF16318">
    <property type="entry name" value="DUF4957"/>
    <property type="match status" value="1"/>
</dbReference>
<name>A0AA46U9G2_BACT4</name>
<dbReference type="EMBL" id="CP083681">
    <property type="protein sequence ID" value="UYU70684.1"/>
    <property type="molecule type" value="Genomic_DNA"/>
</dbReference>
<dbReference type="Pfam" id="PF17161">
    <property type="entry name" value="DUF5123"/>
    <property type="match status" value="1"/>
</dbReference>
<evidence type="ECO:0000313" key="2">
    <source>
        <dbReference type="EMBL" id="UYU70684.1"/>
    </source>
</evidence>
<dbReference type="AlphaFoldDB" id="A0AA46U9G2"/>
<dbReference type="InterPro" id="IPR033427">
    <property type="entry name" value="DUF5123"/>
</dbReference>
<dbReference type="InterPro" id="IPR036116">
    <property type="entry name" value="FN3_sf"/>
</dbReference>
<dbReference type="PROSITE" id="PS51257">
    <property type="entry name" value="PROKAR_LIPOPROTEIN"/>
    <property type="match status" value="1"/>
</dbReference>
<dbReference type="InterPro" id="IPR003961">
    <property type="entry name" value="FN3_dom"/>
</dbReference>
<dbReference type="Gene3D" id="2.60.40.10">
    <property type="entry name" value="Immunoglobulins"/>
    <property type="match status" value="1"/>
</dbReference>
<dbReference type="InterPro" id="IPR032530">
    <property type="entry name" value="DUF4957"/>
</dbReference>
<protein>
    <submittedName>
        <fullName evidence="2">DUF4957 domain-containing protein</fullName>
    </submittedName>
</protein>
<evidence type="ECO:0000313" key="3">
    <source>
        <dbReference type="Proteomes" id="UP001156216"/>
    </source>
</evidence>
<dbReference type="Proteomes" id="UP001156216">
    <property type="component" value="Chromosome"/>
</dbReference>
<accession>A0AA46U9G2</accession>
<reference evidence="2" key="1">
    <citation type="submission" date="2021-06" db="EMBL/GenBank/DDBJ databases">
        <title>Interrogation of the integrated mobile genetic elements in gut-associated Bacteroides with a consensus prediction approach.</title>
        <authorList>
            <person name="Campbell D.E."/>
            <person name="Leigh J.R."/>
            <person name="Kim T."/>
            <person name="England W."/>
            <person name="Whitaker R.J."/>
            <person name="Degnan P.H."/>
        </authorList>
    </citation>
    <scope>NUCLEOTIDE SEQUENCE</scope>
    <source>
        <strain evidence="2">VPI-BTDOT2</strain>
    </source>
</reference>
<dbReference type="Pfam" id="PF00041">
    <property type="entry name" value="fn3"/>
    <property type="match status" value="1"/>
</dbReference>
<sequence>MKRYINNIVILLAAFLLGGSVFTSCEDIDEITNLNLDRVLSPVNLTTRVSNKTNLIVSWTLSNNADQYVIELYTGKTIEEGATPVKTYTIDSKEVPYTISGLDGETDYVVRVKGIMSDKSREDSKWCSATFKTDAEQIFYAVVPEEIEATQVILRWPAGEYAQTIVLTPGDIIYNVTSEDITAGSATITGLSGETSYTAKLMNGNKTRGTITFTTPVDTGDAILIENSEGLINALTNLEGGETLALLDGTYLGADASLNFNITKTVSIVTARSGGKVTLNGHIRLKTGAGLSVTNIILDGTGGSGDQAIIFEDAGANGIINVEGCEIKNYVKGVFYMNKATLVDKMTFNNCLFHDITSSNDFFDCRSGVIKDFTLSNSTVYNSCASREFVRMDKNTNFPSITSTIVNITNNTIVGVSGSGRRLLYVRYTGNSINFTKNIVYGTGGVFNDNSDFTKPTFENNNYYNSPGLIAPADKSKYYDDSNTKYELDPQFTNAANGDFTVGNAELKDIGIGDPRWLK</sequence>
<dbReference type="SUPFAM" id="SSF49265">
    <property type="entry name" value="Fibronectin type III"/>
    <property type="match status" value="1"/>
</dbReference>
<dbReference type="PROSITE" id="PS50853">
    <property type="entry name" value="FN3"/>
    <property type="match status" value="1"/>
</dbReference>
<feature type="domain" description="Fibronectin type-III" evidence="1">
    <location>
        <begin position="41"/>
        <end position="136"/>
    </location>
</feature>
<dbReference type="InterPro" id="IPR013783">
    <property type="entry name" value="Ig-like_fold"/>
</dbReference>
<dbReference type="InterPro" id="IPR011050">
    <property type="entry name" value="Pectin_lyase_fold/virulence"/>
</dbReference>
<evidence type="ECO:0000259" key="1">
    <source>
        <dbReference type="PROSITE" id="PS50853"/>
    </source>
</evidence>